<reference evidence="2 3" key="1">
    <citation type="journal article" date="2021" name="Nat. Commun.">
        <title>Genetic determinants of endophytism in the Arabidopsis root mycobiome.</title>
        <authorList>
            <person name="Mesny F."/>
            <person name="Miyauchi S."/>
            <person name="Thiergart T."/>
            <person name="Pickel B."/>
            <person name="Atanasova L."/>
            <person name="Karlsson M."/>
            <person name="Huettel B."/>
            <person name="Barry K.W."/>
            <person name="Haridas S."/>
            <person name="Chen C."/>
            <person name="Bauer D."/>
            <person name="Andreopoulos W."/>
            <person name="Pangilinan J."/>
            <person name="LaButti K."/>
            <person name="Riley R."/>
            <person name="Lipzen A."/>
            <person name="Clum A."/>
            <person name="Drula E."/>
            <person name="Henrissat B."/>
            <person name="Kohler A."/>
            <person name="Grigoriev I.V."/>
            <person name="Martin F.M."/>
            <person name="Hacquard S."/>
        </authorList>
    </citation>
    <scope>NUCLEOTIDE SEQUENCE [LARGE SCALE GENOMIC DNA]</scope>
    <source>
        <strain evidence="2 3">MPI-SDFR-AT-0080</strain>
    </source>
</reference>
<proteinExistence type="predicted"/>
<sequence>EVGAGTGGTALPVLRLLQQRHPGCCAEYAFTDLGAHFVNAFARRYRHEFPFLRTRALDIGQHPSRQGFAAGEYDVVICVNVLHATPSVETTLAHVHSLLAAGGVL</sequence>
<dbReference type="Gene3D" id="3.40.50.150">
    <property type="entry name" value="Vaccinia Virus protein VP39"/>
    <property type="match status" value="1"/>
</dbReference>
<comment type="caution">
    <text evidence="2">The sequence shown here is derived from an EMBL/GenBank/DDBJ whole genome shotgun (WGS) entry which is preliminary data.</text>
</comment>
<dbReference type="Pfam" id="PF08242">
    <property type="entry name" value="Methyltransf_12"/>
    <property type="match status" value="1"/>
</dbReference>
<dbReference type="InterPro" id="IPR029063">
    <property type="entry name" value="SAM-dependent_MTases_sf"/>
</dbReference>
<keyword evidence="2" id="KW-0808">Transferase</keyword>
<dbReference type="SUPFAM" id="SSF53335">
    <property type="entry name" value="S-adenosyl-L-methionine-dependent methyltransferases"/>
    <property type="match status" value="1"/>
</dbReference>
<accession>A0ABQ8G715</accession>
<gene>
    <name evidence="2" type="ORF">B0J12DRAFT_538804</name>
</gene>
<feature type="non-terminal residue" evidence="2">
    <location>
        <position position="105"/>
    </location>
</feature>
<dbReference type="EMBL" id="JAGTJR010000020">
    <property type="protein sequence ID" value="KAH7044501.1"/>
    <property type="molecule type" value="Genomic_DNA"/>
</dbReference>
<dbReference type="InterPro" id="IPR013217">
    <property type="entry name" value="Methyltransf_12"/>
</dbReference>
<dbReference type="GO" id="GO:0016740">
    <property type="term" value="F:transferase activity"/>
    <property type="evidence" value="ECO:0007669"/>
    <property type="project" value="UniProtKB-KW"/>
</dbReference>
<feature type="domain" description="Methyltransferase type 12" evidence="1">
    <location>
        <begin position="1"/>
        <end position="105"/>
    </location>
</feature>
<dbReference type="Proteomes" id="UP000774617">
    <property type="component" value="Unassembled WGS sequence"/>
</dbReference>
<name>A0ABQ8G715_9PEZI</name>
<keyword evidence="3" id="KW-1185">Reference proteome</keyword>
<evidence type="ECO:0000313" key="3">
    <source>
        <dbReference type="Proteomes" id="UP000774617"/>
    </source>
</evidence>
<evidence type="ECO:0000259" key="1">
    <source>
        <dbReference type="Pfam" id="PF08242"/>
    </source>
</evidence>
<evidence type="ECO:0000313" key="2">
    <source>
        <dbReference type="EMBL" id="KAH7044501.1"/>
    </source>
</evidence>
<feature type="non-terminal residue" evidence="2">
    <location>
        <position position="1"/>
    </location>
</feature>
<protein>
    <submittedName>
        <fullName evidence="2">C-methyl transferase</fullName>
    </submittedName>
</protein>
<organism evidence="2 3">
    <name type="scientific">Macrophomina phaseolina</name>
    <dbReference type="NCBI Taxonomy" id="35725"/>
    <lineage>
        <taxon>Eukaryota</taxon>
        <taxon>Fungi</taxon>
        <taxon>Dikarya</taxon>
        <taxon>Ascomycota</taxon>
        <taxon>Pezizomycotina</taxon>
        <taxon>Dothideomycetes</taxon>
        <taxon>Dothideomycetes incertae sedis</taxon>
        <taxon>Botryosphaeriales</taxon>
        <taxon>Botryosphaeriaceae</taxon>
        <taxon>Macrophomina</taxon>
    </lineage>
</organism>